<keyword evidence="6" id="KW-0547">Nucleotide-binding</keyword>
<comment type="similarity">
    <text evidence="2">Belongs to the ATP-dependent AMP-binding enzyme family.</text>
</comment>
<evidence type="ECO:0000256" key="16">
    <source>
        <dbReference type="ARBA" id="ARBA00035842"/>
    </source>
</evidence>
<evidence type="ECO:0000313" key="28">
    <source>
        <dbReference type="Proteomes" id="UP001488838"/>
    </source>
</evidence>
<sequence length="700" mass="77974">MPPALRTPLPQPGRILTGRRAAQPQPEPPGVPGRGVKPEALISAHLTAILVTMLLGASLVGALLFSKLVLKLPWTQVGFSLLLLYLGSGGWRFVRIFIKTIRRDVFGGMVLLKVKAKVRRYLQERKTVPLLFASVVRRHPDKTALIFEGTDSHWTFRQLDDYSSSVANFLQARGLASGNVVALFMENRNEFVGLWLGMAKLGVEAALINTNLRRDALRHCLDTSKARALIFGSEMASAVSEIHASLDPSLSLFCSGSWEPSTVPANTEHLDPLLEDAPKHLPSPPDKGFTDKLFYVYTSGTTGLPKAAIVVNSRYYRMAALVYYGFRMRPDDVVYDCLPLYHSAGPSDLGNIVGIGQCLLHGMTVVIRKKFSASRFWDDCIKYNCTIVQYIGELCRYLLNQPPREAESRHKVRMALGNGLRQSIWTDFSSRFHIPQVAEFYGATECNCSLGNFDSQVGACGFNSRILSFVYPIRLVRVNEDTMELIRGPDGVCIPCQPGQPGQLVGRIIQQDPLRRFDGYLNQGANNKKIASDVFKKGDQAYLTGDVLVMDELGYIYFRDRTGDTFRWKGENVSTTEVEGTLTRLLNMADVAVYGVEVPGTEGRAGMAAVASPTSSCDLKSFAQTLEKELPLYARPIFLRFLPELHKTGTFKFQKTELRKEGFNPAVVRDPLFYLDARKRCYVALDQEAYTRIQAGEEKL</sequence>
<comment type="subcellular location">
    <subcellularLocation>
        <location evidence="1">Endomembrane system</location>
    </subcellularLocation>
</comment>
<dbReference type="EMBL" id="JBBHLL010000133">
    <property type="protein sequence ID" value="KAK7813585.1"/>
    <property type="molecule type" value="Genomic_DNA"/>
</dbReference>
<comment type="catalytic activity">
    <reaction evidence="18">
        <text>hexadecanoate(out) = hexadecanoate(in)</text>
        <dbReference type="Rhea" id="RHEA:45256"/>
        <dbReference type="ChEBI" id="CHEBI:7896"/>
    </reaction>
</comment>
<evidence type="ECO:0000256" key="20">
    <source>
        <dbReference type="ARBA" id="ARBA00036527"/>
    </source>
</evidence>
<dbReference type="GO" id="GO:0005789">
    <property type="term" value="C:endoplasmic reticulum membrane"/>
    <property type="evidence" value="ECO:0007669"/>
    <property type="project" value="TreeGrafter"/>
</dbReference>
<comment type="catalytic activity">
    <reaction evidence="20">
        <text>a very long-chain fatty acid + ATP + CoA = a very long-chain fatty acyl-CoA + AMP + diphosphate</text>
        <dbReference type="Rhea" id="RHEA:54536"/>
        <dbReference type="ChEBI" id="CHEBI:30616"/>
        <dbReference type="ChEBI" id="CHEBI:33019"/>
        <dbReference type="ChEBI" id="CHEBI:57287"/>
        <dbReference type="ChEBI" id="CHEBI:58950"/>
        <dbReference type="ChEBI" id="CHEBI:138261"/>
        <dbReference type="ChEBI" id="CHEBI:456215"/>
    </reaction>
    <physiologicalReaction direction="left-to-right" evidence="20">
        <dbReference type="Rhea" id="RHEA:54537"/>
    </physiologicalReaction>
</comment>
<evidence type="ECO:0000256" key="1">
    <source>
        <dbReference type="ARBA" id="ARBA00004308"/>
    </source>
</evidence>
<evidence type="ECO:0000256" key="12">
    <source>
        <dbReference type="ARBA" id="ARBA00024548"/>
    </source>
</evidence>
<feature type="transmembrane region" description="Helical" evidence="24">
    <location>
        <begin position="77"/>
        <end position="94"/>
    </location>
</feature>
<dbReference type="FunFam" id="3.40.50.12780:FF:000008">
    <property type="entry name" value="Long-chain fatty acid transport protein 4"/>
    <property type="match status" value="1"/>
</dbReference>
<dbReference type="GO" id="GO:0047676">
    <property type="term" value="F:arachidonate-CoA ligase activity"/>
    <property type="evidence" value="ECO:0007669"/>
    <property type="project" value="UniProtKB-EC"/>
</dbReference>
<dbReference type="Gene3D" id="3.40.50.12780">
    <property type="entry name" value="N-terminal domain of ligase-like"/>
    <property type="match status" value="1"/>
</dbReference>
<evidence type="ECO:0000256" key="24">
    <source>
        <dbReference type="SAM" id="Phobius"/>
    </source>
</evidence>
<evidence type="ECO:0000256" key="5">
    <source>
        <dbReference type="ARBA" id="ARBA00022692"/>
    </source>
</evidence>
<evidence type="ECO:0000256" key="17">
    <source>
        <dbReference type="ARBA" id="ARBA00035938"/>
    </source>
</evidence>
<evidence type="ECO:0000256" key="6">
    <source>
        <dbReference type="ARBA" id="ARBA00022741"/>
    </source>
</evidence>
<evidence type="ECO:0000256" key="4">
    <source>
        <dbReference type="ARBA" id="ARBA00022598"/>
    </source>
</evidence>
<dbReference type="PROSITE" id="PS00455">
    <property type="entry name" value="AMP_BINDING"/>
    <property type="match status" value="1"/>
</dbReference>
<keyword evidence="11 24" id="KW-0472">Membrane</keyword>
<feature type="transmembrane region" description="Helical" evidence="24">
    <location>
        <begin position="42"/>
        <end position="65"/>
    </location>
</feature>
<keyword evidence="7" id="KW-0276">Fatty acid metabolism</keyword>
<comment type="catalytic activity">
    <reaction evidence="12">
        <text>(5Z,8Z,11Z,14Z)-eicosatetraenoate + ATP + CoA = (5Z,8Z,11Z,14Z)-eicosatetraenoyl-CoA + AMP + diphosphate</text>
        <dbReference type="Rhea" id="RHEA:19713"/>
        <dbReference type="ChEBI" id="CHEBI:30616"/>
        <dbReference type="ChEBI" id="CHEBI:32395"/>
        <dbReference type="ChEBI" id="CHEBI:33019"/>
        <dbReference type="ChEBI" id="CHEBI:57287"/>
        <dbReference type="ChEBI" id="CHEBI:57368"/>
        <dbReference type="ChEBI" id="CHEBI:456215"/>
        <dbReference type="EC" id="6.2.1.15"/>
    </reaction>
    <physiologicalReaction direction="left-to-right" evidence="12">
        <dbReference type="Rhea" id="RHEA:19714"/>
    </physiologicalReaction>
</comment>
<keyword evidence="4" id="KW-0436">Ligase</keyword>
<dbReference type="SUPFAM" id="SSF56801">
    <property type="entry name" value="Acetyl-CoA synthetase-like"/>
    <property type="match status" value="1"/>
</dbReference>
<dbReference type="InterPro" id="IPR045851">
    <property type="entry name" value="AMP-bd_C_sf"/>
</dbReference>
<accession>A0AAW0IGG0</accession>
<dbReference type="PROSITE" id="PS00213">
    <property type="entry name" value="LIPOCALIN"/>
    <property type="match status" value="1"/>
</dbReference>
<dbReference type="InterPro" id="IPR022272">
    <property type="entry name" value="Lipocalin_CS"/>
</dbReference>
<dbReference type="InterPro" id="IPR025110">
    <property type="entry name" value="AMP-bd_C"/>
</dbReference>
<feature type="region of interest" description="Disordered" evidence="23">
    <location>
        <begin position="1"/>
        <end position="34"/>
    </location>
</feature>
<comment type="caution">
    <text evidence="27">The sequence shown here is derived from an EMBL/GenBank/DDBJ whole genome shotgun (WGS) entry which is preliminary data.</text>
</comment>
<evidence type="ECO:0000256" key="18">
    <source>
        <dbReference type="ARBA" id="ARBA00036233"/>
    </source>
</evidence>
<evidence type="ECO:0000256" key="21">
    <source>
        <dbReference type="ARBA" id="ARBA00041297"/>
    </source>
</evidence>
<evidence type="ECO:0000256" key="10">
    <source>
        <dbReference type="ARBA" id="ARBA00023098"/>
    </source>
</evidence>
<gene>
    <name evidence="27" type="ORF">U0070_000635</name>
</gene>
<dbReference type="PANTHER" id="PTHR43107">
    <property type="entry name" value="LONG-CHAIN FATTY ACID TRANSPORT PROTEIN"/>
    <property type="match status" value="1"/>
</dbReference>
<evidence type="ECO:0000256" key="19">
    <source>
        <dbReference type="ARBA" id="ARBA00036271"/>
    </source>
</evidence>
<evidence type="ECO:0000256" key="2">
    <source>
        <dbReference type="ARBA" id="ARBA00006432"/>
    </source>
</evidence>
<evidence type="ECO:0000256" key="13">
    <source>
        <dbReference type="ARBA" id="ARBA00026113"/>
    </source>
</evidence>
<comment type="catalytic activity">
    <reaction evidence="22">
        <text>tetracosanoate + ATP + CoA = tetracosanoyl-CoA + AMP + diphosphate</text>
        <dbReference type="Rhea" id="RHEA:33639"/>
        <dbReference type="ChEBI" id="CHEBI:30616"/>
        <dbReference type="ChEBI" id="CHEBI:31014"/>
        <dbReference type="ChEBI" id="CHEBI:33019"/>
        <dbReference type="ChEBI" id="CHEBI:57287"/>
        <dbReference type="ChEBI" id="CHEBI:65052"/>
        <dbReference type="ChEBI" id="CHEBI:456215"/>
    </reaction>
    <physiologicalReaction direction="left-to-right" evidence="22">
        <dbReference type="Rhea" id="RHEA:33640"/>
    </physiologicalReaction>
</comment>
<dbReference type="Pfam" id="PF00501">
    <property type="entry name" value="AMP-binding"/>
    <property type="match status" value="1"/>
</dbReference>
<keyword evidence="10" id="KW-0443">Lipid metabolism</keyword>
<dbReference type="GO" id="GO:0001579">
    <property type="term" value="P:medium-chain fatty acid transport"/>
    <property type="evidence" value="ECO:0007669"/>
    <property type="project" value="TreeGrafter"/>
</dbReference>
<evidence type="ECO:0000256" key="15">
    <source>
        <dbReference type="ARBA" id="ARBA00032120"/>
    </source>
</evidence>
<dbReference type="FunFam" id="3.30.300.30:FF:000002">
    <property type="entry name" value="Long-chain fatty acid transport protein 1"/>
    <property type="match status" value="1"/>
</dbReference>
<dbReference type="GO" id="GO:0090434">
    <property type="term" value="F:oleoyl-CoA ligase activity"/>
    <property type="evidence" value="ECO:0007669"/>
    <property type="project" value="TreeGrafter"/>
</dbReference>
<organism evidence="27 28">
    <name type="scientific">Myodes glareolus</name>
    <name type="common">Bank vole</name>
    <name type="synonym">Clethrionomys glareolus</name>
    <dbReference type="NCBI Taxonomy" id="447135"/>
    <lineage>
        <taxon>Eukaryota</taxon>
        <taxon>Metazoa</taxon>
        <taxon>Chordata</taxon>
        <taxon>Craniata</taxon>
        <taxon>Vertebrata</taxon>
        <taxon>Euteleostomi</taxon>
        <taxon>Mammalia</taxon>
        <taxon>Eutheria</taxon>
        <taxon>Euarchontoglires</taxon>
        <taxon>Glires</taxon>
        <taxon>Rodentia</taxon>
        <taxon>Myomorpha</taxon>
        <taxon>Muroidea</taxon>
        <taxon>Cricetidae</taxon>
        <taxon>Arvicolinae</taxon>
        <taxon>Myodes</taxon>
    </lineage>
</organism>
<reference evidence="27 28" key="1">
    <citation type="journal article" date="2023" name="bioRxiv">
        <title>Conserved and derived expression patterns and positive selection on dental genes reveal complex evolutionary context of ever-growing rodent molars.</title>
        <authorList>
            <person name="Calamari Z.T."/>
            <person name="Song A."/>
            <person name="Cohen E."/>
            <person name="Akter M."/>
            <person name="Roy R.D."/>
            <person name="Hallikas O."/>
            <person name="Christensen M.M."/>
            <person name="Li P."/>
            <person name="Marangoni P."/>
            <person name="Jernvall J."/>
            <person name="Klein O.D."/>
        </authorList>
    </citation>
    <scope>NUCLEOTIDE SEQUENCE [LARGE SCALE GENOMIC DNA]</scope>
    <source>
        <strain evidence="27">V071</strain>
    </source>
</reference>
<evidence type="ECO:0000313" key="27">
    <source>
        <dbReference type="EMBL" id="KAK7813585.1"/>
    </source>
</evidence>
<comment type="catalytic activity">
    <reaction evidence="19">
        <text>a fatty acid(in) = a fatty acid(out)</text>
        <dbReference type="Rhea" id="RHEA:38879"/>
        <dbReference type="ChEBI" id="CHEBI:28868"/>
    </reaction>
</comment>
<evidence type="ECO:0000256" key="9">
    <source>
        <dbReference type="ARBA" id="ARBA00023055"/>
    </source>
</evidence>
<feature type="domain" description="AMP-binding enzyme C-terminal" evidence="26">
    <location>
        <begin position="577"/>
        <end position="652"/>
    </location>
</feature>
<evidence type="ECO:0000256" key="8">
    <source>
        <dbReference type="ARBA" id="ARBA00022989"/>
    </source>
</evidence>
<keyword evidence="3" id="KW-0813">Transport</keyword>
<dbReference type="Gene3D" id="3.30.300.30">
    <property type="match status" value="1"/>
</dbReference>
<keyword evidence="28" id="KW-1185">Reference proteome</keyword>
<evidence type="ECO:0000256" key="3">
    <source>
        <dbReference type="ARBA" id="ARBA00022448"/>
    </source>
</evidence>
<keyword evidence="9" id="KW-0445">Lipid transport</keyword>
<evidence type="ECO:0000256" key="14">
    <source>
        <dbReference type="ARBA" id="ARBA00026121"/>
    </source>
</evidence>
<dbReference type="EC" id="6.2.1.15" evidence="13"/>
<dbReference type="Pfam" id="PF13193">
    <property type="entry name" value="AMP-binding_C"/>
    <property type="match status" value="1"/>
</dbReference>
<dbReference type="NCBIfam" id="NF006134">
    <property type="entry name" value="PRK08279.1"/>
    <property type="match status" value="1"/>
</dbReference>
<evidence type="ECO:0000259" key="26">
    <source>
        <dbReference type="Pfam" id="PF13193"/>
    </source>
</evidence>
<evidence type="ECO:0000256" key="11">
    <source>
        <dbReference type="ARBA" id="ARBA00023136"/>
    </source>
</evidence>
<dbReference type="InterPro" id="IPR000873">
    <property type="entry name" value="AMP-dep_synth/lig_dom"/>
</dbReference>
<evidence type="ECO:0000256" key="7">
    <source>
        <dbReference type="ARBA" id="ARBA00022832"/>
    </source>
</evidence>
<dbReference type="InterPro" id="IPR042099">
    <property type="entry name" value="ANL_N_sf"/>
</dbReference>
<feature type="compositionally biased region" description="Pro residues" evidence="23">
    <location>
        <begin position="1"/>
        <end position="11"/>
    </location>
</feature>
<keyword evidence="5 24" id="KW-0812">Transmembrane</keyword>
<dbReference type="GO" id="GO:0005886">
    <property type="term" value="C:plasma membrane"/>
    <property type="evidence" value="ECO:0007669"/>
    <property type="project" value="TreeGrafter"/>
</dbReference>
<comment type="catalytic activity">
    <reaction evidence="17">
        <text>(9Z)-octadecenoate(out) = (9Z)-octadecenoate(in)</text>
        <dbReference type="Rhea" id="RHEA:33655"/>
        <dbReference type="ChEBI" id="CHEBI:30823"/>
    </reaction>
</comment>
<dbReference type="PANTHER" id="PTHR43107:SF11">
    <property type="entry name" value="LONG-CHAIN FATTY ACID TRANSPORT PROTEIN 4"/>
    <property type="match status" value="1"/>
</dbReference>
<dbReference type="GO" id="GO:0005324">
    <property type="term" value="F:long-chain fatty acid transmembrane transporter activity"/>
    <property type="evidence" value="ECO:0007669"/>
    <property type="project" value="TreeGrafter"/>
</dbReference>
<keyword evidence="8 24" id="KW-1133">Transmembrane helix</keyword>
<dbReference type="Proteomes" id="UP001488838">
    <property type="component" value="Unassembled WGS sequence"/>
</dbReference>
<evidence type="ECO:0000259" key="25">
    <source>
        <dbReference type="Pfam" id="PF00501"/>
    </source>
</evidence>
<evidence type="ECO:0000256" key="23">
    <source>
        <dbReference type="SAM" id="MobiDB-lite"/>
    </source>
</evidence>
<comment type="catalytic activity">
    <reaction evidence="16">
        <text>(9Z,12Z)-octadecadienoate(out) = (9Z,12Z)-octadecadienoate(in)</text>
        <dbReference type="Rhea" id="RHEA:45264"/>
        <dbReference type="ChEBI" id="CHEBI:30245"/>
    </reaction>
</comment>
<dbReference type="GO" id="GO:0044539">
    <property type="term" value="P:long-chain fatty acid import into cell"/>
    <property type="evidence" value="ECO:0007669"/>
    <property type="project" value="TreeGrafter"/>
</dbReference>
<dbReference type="EC" id="6.2.1.3" evidence="14"/>
<feature type="domain" description="AMP-dependent synthetase/ligase" evidence="25">
    <location>
        <begin position="134"/>
        <end position="451"/>
    </location>
</feature>
<dbReference type="AlphaFoldDB" id="A0AAW0IGG0"/>
<dbReference type="InterPro" id="IPR020845">
    <property type="entry name" value="AMP-binding_CS"/>
</dbReference>
<evidence type="ECO:0000256" key="22">
    <source>
        <dbReference type="ARBA" id="ARBA00048666"/>
    </source>
</evidence>
<name>A0AAW0IGG0_MYOGA</name>
<protein>
    <recommendedName>
        <fullName evidence="15">Arachidonate--CoA ligase</fullName>
        <ecNumber evidence="13">6.2.1.15</ecNumber>
        <ecNumber evidence="14">6.2.1.3</ecNumber>
    </recommendedName>
    <alternativeName>
        <fullName evidence="21">Long-chain-fatty-acid--CoA ligase</fullName>
    </alternativeName>
</protein>
<proteinExistence type="inferred from homology"/>
<dbReference type="CDD" id="cd05939">
    <property type="entry name" value="hsFATP4_like"/>
    <property type="match status" value="1"/>
</dbReference>
<dbReference type="GO" id="GO:0000166">
    <property type="term" value="F:nucleotide binding"/>
    <property type="evidence" value="ECO:0007669"/>
    <property type="project" value="UniProtKB-KW"/>
</dbReference>